<reference evidence="3 4" key="1">
    <citation type="submission" date="2018-06" db="EMBL/GenBank/DDBJ databases">
        <title>Complete Genomes of Monosporascus.</title>
        <authorList>
            <person name="Robinson A.J."/>
            <person name="Natvig D.O."/>
        </authorList>
    </citation>
    <scope>NUCLEOTIDE SEQUENCE [LARGE SCALE GENOMIC DNA]</scope>
    <source>
        <strain evidence="3 4">CBS 609.92</strain>
    </source>
</reference>
<feature type="compositionally biased region" description="Basic and acidic residues" evidence="1">
    <location>
        <begin position="289"/>
        <end position="319"/>
    </location>
</feature>
<organism evidence="3 4">
    <name type="scientific">Monosporascus cannonballus</name>
    <dbReference type="NCBI Taxonomy" id="155416"/>
    <lineage>
        <taxon>Eukaryota</taxon>
        <taxon>Fungi</taxon>
        <taxon>Dikarya</taxon>
        <taxon>Ascomycota</taxon>
        <taxon>Pezizomycotina</taxon>
        <taxon>Sordariomycetes</taxon>
        <taxon>Xylariomycetidae</taxon>
        <taxon>Xylariales</taxon>
        <taxon>Xylariales incertae sedis</taxon>
        <taxon>Monosporascus</taxon>
    </lineage>
</organism>
<feature type="transmembrane region" description="Helical" evidence="2">
    <location>
        <begin position="252"/>
        <end position="271"/>
    </location>
</feature>
<evidence type="ECO:0000256" key="1">
    <source>
        <dbReference type="SAM" id="MobiDB-lite"/>
    </source>
</evidence>
<feature type="transmembrane region" description="Helical" evidence="2">
    <location>
        <begin position="59"/>
        <end position="83"/>
    </location>
</feature>
<feature type="transmembrane region" description="Helical" evidence="2">
    <location>
        <begin position="131"/>
        <end position="156"/>
    </location>
</feature>
<feature type="transmembrane region" description="Helical" evidence="2">
    <location>
        <begin position="210"/>
        <end position="232"/>
    </location>
</feature>
<feature type="transmembrane region" description="Helical" evidence="2">
    <location>
        <begin position="26"/>
        <end position="47"/>
    </location>
</feature>
<dbReference type="Proteomes" id="UP000294003">
    <property type="component" value="Unassembled WGS sequence"/>
</dbReference>
<keyword evidence="2" id="KW-0472">Membrane</keyword>
<proteinExistence type="predicted"/>
<comment type="caution">
    <text evidence="3">The sequence shown here is derived from an EMBL/GenBank/DDBJ whole genome shotgun (WGS) entry which is preliminary data.</text>
</comment>
<accession>A0ABY0H8U6</accession>
<feature type="region of interest" description="Disordered" evidence="1">
    <location>
        <begin position="288"/>
        <end position="328"/>
    </location>
</feature>
<dbReference type="EMBL" id="QJNS01000134">
    <property type="protein sequence ID" value="RYO85572.1"/>
    <property type="molecule type" value="Genomic_DNA"/>
</dbReference>
<evidence type="ECO:0008006" key="5">
    <source>
        <dbReference type="Google" id="ProtNLM"/>
    </source>
</evidence>
<evidence type="ECO:0000313" key="4">
    <source>
        <dbReference type="Proteomes" id="UP000294003"/>
    </source>
</evidence>
<feature type="transmembrane region" description="Helical" evidence="2">
    <location>
        <begin position="176"/>
        <end position="198"/>
    </location>
</feature>
<protein>
    <recommendedName>
        <fullName evidence="5">G-protein coupled receptors family 1 profile domain-containing protein</fullName>
    </recommendedName>
</protein>
<dbReference type="PANTHER" id="PTHR35184:SF1">
    <property type="entry name" value="INTEGRAL MEMBRANE PROTEIN"/>
    <property type="match status" value="1"/>
</dbReference>
<gene>
    <name evidence="3" type="ORF">DL762_005137</name>
</gene>
<evidence type="ECO:0000313" key="3">
    <source>
        <dbReference type="EMBL" id="RYO85572.1"/>
    </source>
</evidence>
<keyword evidence="4" id="KW-1185">Reference proteome</keyword>
<evidence type="ECO:0000256" key="2">
    <source>
        <dbReference type="SAM" id="Phobius"/>
    </source>
</evidence>
<dbReference type="PANTHER" id="PTHR35184">
    <property type="entry name" value="YALI0C10208P"/>
    <property type="match status" value="1"/>
</dbReference>
<feature type="transmembrane region" description="Helical" evidence="2">
    <location>
        <begin position="89"/>
        <end position="111"/>
    </location>
</feature>
<name>A0ABY0H8U6_9PEZI</name>
<keyword evidence="2" id="KW-1133">Transmembrane helix</keyword>
<keyword evidence="2" id="KW-0812">Transmembrane</keyword>
<sequence length="328" mass="35267">MAAVVGPPYPPLTAGLGGLPAVIPDVVVSAIFILLFLVLAVANMTILQANKRRRHKFPLSGMLFGLCMARITTLILRIAWAAAPRNVRLGLAAGIFVNCGVVLLYVANIVLAHRVLRARQPPLGWHPALRVLVWATYACIVASVVMAMTSAIWNAYSAPDGVRAKLLCRALLQTASTILLVVAALPLLLLALAALLPRRDDEEAFGRGSMLAKMLVLALAALLCVTIAGFKAGTAWAPARPVSAPAWYHGPAPFYLFNFTLEIVDLTLLTASRVDRRFHVPDGSWKPGDYSRGRRLSDASSKREIAAVGRTRDEDKMGSPREPGQGVL</sequence>